<protein>
    <recommendedName>
        <fullName evidence="14">CRISPR-associated endonuclease/helicase Cas3</fullName>
    </recommendedName>
</protein>
<evidence type="ECO:0000259" key="11">
    <source>
        <dbReference type="PROSITE" id="PS51194"/>
    </source>
</evidence>
<dbReference type="SMART" id="SM00490">
    <property type="entry name" value="HELICc"/>
    <property type="match status" value="1"/>
</dbReference>
<dbReference type="SUPFAM" id="SSF52540">
    <property type="entry name" value="P-loop containing nucleoside triphosphate hydrolases"/>
    <property type="match status" value="1"/>
</dbReference>
<dbReference type="SUPFAM" id="SSF109604">
    <property type="entry name" value="HD-domain/PDEase-like"/>
    <property type="match status" value="1"/>
</dbReference>
<comment type="similarity">
    <text evidence="2">In the central section; belongs to the CRISPR-associated helicase Cas3 family.</text>
</comment>
<keyword evidence="6" id="KW-0378">Hydrolase</keyword>
<dbReference type="InterPro" id="IPR006483">
    <property type="entry name" value="CRISPR-assoc_Cas3_HD"/>
</dbReference>
<dbReference type="InterPro" id="IPR011545">
    <property type="entry name" value="DEAD/DEAH_box_helicase_dom"/>
</dbReference>
<feature type="domain" description="Helicase C-terminal" evidence="11">
    <location>
        <begin position="277"/>
        <end position="434"/>
    </location>
</feature>
<evidence type="ECO:0000256" key="3">
    <source>
        <dbReference type="ARBA" id="ARBA00022722"/>
    </source>
</evidence>
<evidence type="ECO:0000256" key="1">
    <source>
        <dbReference type="ARBA" id="ARBA00006847"/>
    </source>
</evidence>
<evidence type="ECO:0000256" key="6">
    <source>
        <dbReference type="ARBA" id="ARBA00022801"/>
    </source>
</evidence>
<dbReference type="GO" id="GO:0016787">
    <property type="term" value="F:hydrolase activity"/>
    <property type="evidence" value="ECO:0007669"/>
    <property type="project" value="UniProtKB-KW"/>
</dbReference>
<feature type="domain" description="HD Cas3-type" evidence="12">
    <location>
        <begin position="605"/>
        <end position="825"/>
    </location>
</feature>
<reference evidence="13" key="1">
    <citation type="submission" date="2019-06" db="EMBL/GenBank/DDBJ databases">
        <authorList>
            <person name="Murdoch R.W."/>
            <person name="Fathepure B."/>
        </authorList>
    </citation>
    <scope>NUCLEOTIDE SEQUENCE</scope>
</reference>
<dbReference type="NCBIfam" id="TIGR01596">
    <property type="entry name" value="cas3_HD"/>
    <property type="match status" value="1"/>
</dbReference>
<evidence type="ECO:0000256" key="2">
    <source>
        <dbReference type="ARBA" id="ARBA00009046"/>
    </source>
</evidence>
<keyword evidence="7" id="KW-0347">Helicase</keyword>
<comment type="similarity">
    <text evidence="1">In the N-terminal section; belongs to the CRISPR-associated nuclease Cas3-HD family.</text>
</comment>
<keyword evidence="8" id="KW-0067">ATP-binding</keyword>
<organism evidence="13">
    <name type="scientific">uncultured organism</name>
    <dbReference type="NCBI Taxonomy" id="155900"/>
    <lineage>
        <taxon>unclassified sequences</taxon>
        <taxon>environmental samples</taxon>
    </lineage>
</organism>
<dbReference type="InterPro" id="IPR038257">
    <property type="entry name" value="CRISPR-assoc_Cas3_HD_sf"/>
</dbReference>
<evidence type="ECO:0008006" key="14">
    <source>
        <dbReference type="Google" id="ProtNLM"/>
    </source>
</evidence>
<dbReference type="PROSITE" id="PS51194">
    <property type="entry name" value="HELICASE_CTER"/>
    <property type="match status" value="1"/>
</dbReference>
<dbReference type="GO" id="GO:0003723">
    <property type="term" value="F:RNA binding"/>
    <property type="evidence" value="ECO:0007669"/>
    <property type="project" value="TreeGrafter"/>
</dbReference>
<proteinExistence type="inferred from homology"/>
<dbReference type="GO" id="GO:0046872">
    <property type="term" value="F:metal ion binding"/>
    <property type="evidence" value="ECO:0007669"/>
    <property type="project" value="UniProtKB-KW"/>
</dbReference>
<evidence type="ECO:0000313" key="13">
    <source>
        <dbReference type="EMBL" id="QEA05866.1"/>
    </source>
</evidence>
<keyword evidence="5" id="KW-0547">Nucleotide-binding</keyword>
<evidence type="ECO:0000256" key="8">
    <source>
        <dbReference type="ARBA" id="ARBA00022840"/>
    </source>
</evidence>
<evidence type="ECO:0000256" key="9">
    <source>
        <dbReference type="ARBA" id="ARBA00023118"/>
    </source>
</evidence>
<accession>A0A5B8RB05</accession>
<feature type="compositionally biased region" description="Low complexity" evidence="10">
    <location>
        <begin position="580"/>
        <end position="592"/>
    </location>
</feature>
<dbReference type="Gene3D" id="3.40.50.300">
    <property type="entry name" value="P-loop containing nucleotide triphosphate hydrolases"/>
    <property type="match status" value="2"/>
</dbReference>
<dbReference type="PANTHER" id="PTHR47963">
    <property type="entry name" value="DEAD-BOX ATP-DEPENDENT RNA HELICASE 47, MITOCHONDRIAL"/>
    <property type="match status" value="1"/>
</dbReference>
<dbReference type="InterPro" id="IPR027417">
    <property type="entry name" value="P-loop_NTPase"/>
</dbReference>
<dbReference type="InterPro" id="IPR054712">
    <property type="entry name" value="Cas3-like_dom"/>
</dbReference>
<dbReference type="PANTHER" id="PTHR47963:SF9">
    <property type="entry name" value="CRISPR-ASSOCIATED ENDONUCLEASE_HELICASE CAS3"/>
    <property type="match status" value="1"/>
</dbReference>
<dbReference type="NCBIfam" id="TIGR01587">
    <property type="entry name" value="cas3_core"/>
    <property type="match status" value="1"/>
</dbReference>
<dbReference type="InterPro" id="IPR001650">
    <property type="entry name" value="Helicase_C-like"/>
</dbReference>
<dbReference type="Pfam" id="PF00270">
    <property type="entry name" value="DEAD"/>
    <property type="match status" value="1"/>
</dbReference>
<evidence type="ECO:0000256" key="5">
    <source>
        <dbReference type="ARBA" id="ARBA00022741"/>
    </source>
</evidence>
<keyword evidence="4" id="KW-0479">Metal-binding</keyword>
<gene>
    <name evidence="13" type="ORF">KBTEX_02194</name>
</gene>
<keyword evidence="3" id="KW-0540">Nuclease</keyword>
<sequence>MNDYTALFRQAMNDQGLVPYPYQHRLVDGPWPDLLNVPTGLGKTAAISLAWAYRRGVRAGGERTAAEPGIPRRLVWCLPMRVLVEQTVDNARAWLSRLGVLGAPGEEGKVTVHTLMGGEPELKQASWASNPEQEAILVGTQDMLLSRALMRGYGMSRYQWPVHYALLHNDAQWIFDEVQLMGPALPTSTQLEAFRRTLHTAAPARSTWVSATLREDWLDTVDFRGFRREGLERIELTDSDQETDGVTARIHAPKALKQTRTCLTKADKKGQSAYIGALAEEIAAAHAPGEQTLVIINRVERAQALYDALADHDAERLLLHARFRPAERARIEARLREPPASGGRIVVATQAVEAGVDLDSRVLFTELAPWASLVQRFGRCNRAGRFDDARVHWVDLDEENGDLVLPYEATDLAHAREQLNASDSAAPADLPPVTGRPGVSQVLRRRDLLDLFNTDPDLSGFDVDVSPYIRNTGTPPVHVFWRDADRTTAATQDGPSRDELCPVSLPQLREHLDKRLPGKRRKATGRDQPLAWYLNPLAGDVRGGAWEPLRSGMLRPGQVVMLCAADGGYDVDRGFRTGTDAAVPPVATPDPTESVEGYGSDPLTYIGRPVTLPIHLADTAAAMGELAAALRLPEHERNALVTAARWHDVGKAHEAFQRGIGAAPEDDPGGPWAKSGHSDLPRYHTIDEDGETHRRPGFRHELASALAWLAHAGDKREAAERDLVAYLIAAHHGRVRMGLRALPEEREPPGDGTLYARGVWAGDTLPSLAFDGEYLEPVTLELDLMRLGKGPQGPSWSERTHRLLDTFGPFRLAWQESLVRIADWRASRRESQGETT</sequence>
<dbReference type="GO" id="GO:0051607">
    <property type="term" value="P:defense response to virus"/>
    <property type="evidence" value="ECO:0007669"/>
    <property type="project" value="UniProtKB-KW"/>
</dbReference>
<dbReference type="Pfam" id="PF18019">
    <property type="entry name" value="Cas3_HD"/>
    <property type="match status" value="1"/>
</dbReference>
<evidence type="ECO:0000256" key="10">
    <source>
        <dbReference type="SAM" id="MobiDB-lite"/>
    </source>
</evidence>
<dbReference type="EMBL" id="MN079114">
    <property type="protein sequence ID" value="QEA05866.1"/>
    <property type="molecule type" value="Genomic_DNA"/>
</dbReference>
<dbReference type="GO" id="GO:0004518">
    <property type="term" value="F:nuclease activity"/>
    <property type="evidence" value="ECO:0007669"/>
    <property type="project" value="UniProtKB-KW"/>
</dbReference>
<dbReference type="InterPro" id="IPR006474">
    <property type="entry name" value="Helicase_Cas3_CRISPR-ass_core"/>
</dbReference>
<evidence type="ECO:0000259" key="12">
    <source>
        <dbReference type="PROSITE" id="PS51643"/>
    </source>
</evidence>
<dbReference type="InterPro" id="IPR050547">
    <property type="entry name" value="DEAD_box_RNA_helicases"/>
</dbReference>
<dbReference type="Pfam" id="PF22590">
    <property type="entry name" value="Cas3-like_C_2"/>
    <property type="match status" value="1"/>
</dbReference>
<dbReference type="PROSITE" id="PS51643">
    <property type="entry name" value="HD_CAS3"/>
    <property type="match status" value="1"/>
</dbReference>
<dbReference type="GO" id="GO:0003724">
    <property type="term" value="F:RNA helicase activity"/>
    <property type="evidence" value="ECO:0007669"/>
    <property type="project" value="TreeGrafter"/>
</dbReference>
<feature type="region of interest" description="Disordered" evidence="10">
    <location>
        <begin position="580"/>
        <end position="600"/>
    </location>
</feature>
<evidence type="ECO:0000256" key="4">
    <source>
        <dbReference type="ARBA" id="ARBA00022723"/>
    </source>
</evidence>
<keyword evidence="9" id="KW-0051">Antiviral defense</keyword>
<name>A0A5B8RB05_9ZZZZ</name>
<feature type="region of interest" description="Disordered" evidence="10">
    <location>
        <begin position="660"/>
        <end position="680"/>
    </location>
</feature>
<dbReference type="AlphaFoldDB" id="A0A5B8RB05"/>
<dbReference type="GO" id="GO:0005524">
    <property type="term" value="F:ATP binding"/>
    <property type="evidence" value="ECO:0007669"/>
    <property type="project" value="UniProtKB-KW"/>
</dbReference>
<evidence type="ECO:0000256" key="7">
    <source>
        <dbReference type="ARBA" id="ARBA00022806"/>
    </source>
</evidence>
<dbReference type="Gene3D" id="1.10.3210.30">
    <property type="match status" value="1"/>
</dbReference>